<dbReference type="PANTHER" id="PTHR42160">
    <property type="entry name" value="URACIL-DNA GLYCOSYLASE SUPERFAMILY PROTEIN"/>
    <property type="match status" value="1"/>
</dbReference>
<gene>
    <name evidence="2" type="ORF">ACFPQA_03740</name>
</gene>
<protein>
    <submittedName>
        <fullName evidence="2">Uracil-DNA glycosylase family protein</fullName>
    </submittedName>
</protein>
<accession>A0ABW0RHA1</accession>
<organism evidence="2 3">
    <name type="scientific">Marinobacter koreensis</name>
    <dbReference type="NCBI Taxonomy" id="335974"/>
    <lineage>
        <taxon>Bacteria</taxon>
        <taxon>Pseudomonadati</taxon>
        <taxon>Pseudomonadota</taxon>
        <taxon>Gammaproteobacteria</taxon>
        <taxon>Pseudomonadales</taxon>
        <taxon>Marinobacteraceae</taxon>
        <taxon>Marinobacter</taxon>
    </lineage>
</organism>
<dbReference type="SUPFAM" id="SSF52141">
    <property type="entry name" value="Uracil-DNA glycosylase-like"/>
    <property type="match status" value="1"/>
</dbReference>
<dbReference type="SMART" id="SM00987">
    <property type="entry name" value="UreE_C"/>
    <property type="match status" value="1"/>
</dbReference>
<dbReference type="Proteomes" id="UP001596055">
    <property type="component" value="Unassembled WGS sequence"/>
</dbReference>
<feature type="domain" description="Uracil-DNA glycosylase-like" evidence="1">
    <location>
        <begin position="34"/>
        <end position="190"/>
    </location>
</feature>
<dbReference type="SMART" id="SM00986">
    <property type="entry name" value="UDG"/>
    <property type="match status" value="1"/>
</dbReference>
<sequence length="209" mass="23904">MTNPLQTLSFDALVRQVRACTLCADVLPREPRPVVQLSETSRILVVGQAPGRRVHETGLPFNDPSGDRLRQWMGVTRDTFYDESRLAILPMGFCYPGTGKSGDLPPRPECAATWRDELLSRLTNIELTLVIGQYAHAWHIGKSRASLTENVRAWREYWPRLVPMPHPSPRNNLWLRRNPWFEQEVVPALQNRISEVLNKPFDQSPTPET</sequence>
<dbReference type="EMBL" id="JBHSNL010000001">
    <property type="protein sequence ID" value="MFC5544152.1"/>
    <property type="molecule type" value="Genomic_DNA"/>
</dbReference>
<reference evidence="3" key="1">
    <citation type="journal article" date="2019" name="Int. J. Syst. Evol. Microbiol.">
        <title>The Global Catalogue of Microorganisms (GCM) 10K type strain sequencing project: providing services to taxonomists for standard genome sequencing and annotation.</title>
        <authorList>
            <consortium name="The Broad Institute Genomics Platform"/>
            <consortium name="The Broad Institute Genome Sequencing Center for Infectious Disease"/>
            <person name="Wu L."/>
            <person name="Ma J."/>
        </authorList>
    </citation>
    <scope>NUCLEOTIDE SEQUENCE [LARGE SCALE GENOMIC DNA]</scope>
    <source>
        <strain evidence="3">CGMCC 4.1799</strain>
    </source>
</reference>
<dbReference type="Pfam" id="PF03167">
    <property type="entry name" value="UDG"/>
    <property type="match status" value="1"/>
</dbReference>
<dbReference type="Gene3D" id="3.40.470.10">
    <property type="entry name" value="Uracil-DNA glycosylase-like domain"/>
    <property type="match status" value="1"/>
</dbReference>
<name>A0ABW0RHA1_9GAMM</name>
<keyword evidence="3" id="KW-1185">Reference proteome</keyword>
<evidence type="ECO:0000313" key="2">
    <source>
        <dbReference type="EMBL" id="MFC5544152.1"/>
    </source>
</evidence>
<dbReference type="InterPro" id="IPR047124">
    <property type="entry name" value="HI_0220.2"/>
</dbReference>
<dbReference type="InterPro" id="IPR005122">
    <property type="entry name" value="Uracil-DNA_glycosylase-like"/>
</dbReference>
<dbReference type="PANTHER" id="PTHR42160:SF1">
    <property type="entry name" value="URACIL-DNA GLYCOSYLASE SUPERFAMILY PROTEIN"/>
    <property type="match status" value="1"/>
</dbReference>
<dbReference type="CDD" id="cd10033">
    <property type="entry name" value="UDG_like"/>
    <property type="match status" value="1"/>
</dbReference>
<comment type="caution">
    <text evidence="2">The sequence shown here is derived from an EMBL/GenBank/DDBJ whole genome shotgun (WGS) entry which is preliminary data.</text>
</comment>
<evidence type="ECO:0000313" key="3">
    <source>
        <dbReference type="Proteomes" id="UP001596055"/>
    </source>
</evidence>
<dbReference type="InterPro" id="IPR036895">
    <property type="entry name" value="Uracil-DNA_glycosylase-like_sf"/>
</dbReference>
<proteinExistence type="predicted"/>
<evidence type="ECO:0000259" key="1">
    <source>
        <dbReference type="SMART" id="SM00986"/>
    </source>
</evidence>
<dbReference type="RefSeq" id="WP_248155099.1">
    <property type="nucleotide sequence ID" value="NZ_JAKZAJ010000001.1"/>
</dbReference>